<name>A0A317ENH4_9SPHI</name>
<keyword evidence="3" id="KW-1185">Reference proteome</keyword>
<evidence type="ECO:0000313" key="2">
    <source>
        <dbReference type="EMBL" id="PWS28112.1"/>
    </source>
</evidence>
<feature type="transmembrane region" description="Helical" evidence="1">
    <location>
        <begin position="6"/>
        <end position="24"/>
    </location>
</feature>
<dbReference type="RefSeq" id="WP_109925871.1">
    <property type="nucleotide sequence ID" value="NZ_QGNZ01000002.1"/>
</dbReference>
<comment type="caution">
    <text evidence="2">The sequence shown here is derived from an EMBL/GenBank/DDBJ whole genome shotgun (WGS) entry which is preliminary data.</text>
</comment>
<dbReference type="AlphaFoldDB" id="A0A317ENH4"/>
<accession>A0A317ENH4</accession>
<reference evidence="2 3" key="1">
    <citation type="submission" date="2018-05" db="EMBL/GenBank/DDBJ databases">
        <title>Pedobacter paludis sp. nov., isolated from wetland soil.</title>
        <authorList>
            <person name="Zhang Y."/>
            <person name="Wang G."/>
        </authorList>
    </citation>
    <scope>NUCLEOTIDE SEQUENCE [LARGE SCALE GENOMIC DNA]</scope>
    <source>
        <strain evidence="2 3">KCTC22721</strain>
    </source>
</reference>
<keyword evidence="1" id="KW-0812">Transmembrane</keyword>
<keyword evidence="1" id="KW-1133">Transmembrane helix</keyword>
<dbReference type="EMBL" id="QGNZ01000002">
    <property type="protein sequence ID" value="PWS28112.1"/>
    <property type="molecule type" value="Genomic_DNA"/>
</dbReference>
<evidence type="ECO:0000256" key="1">
    <source>
        <dbReference type="SAM" id="Phobius"/>
    </source>
</evidence>
<sequence>MNIQTILVFLLFAVALVYVGRLVYKSLQVKKDGCGGNCKCGVDFSDIKPLKK</sequence>
<dbReference type="Pfam" id="PF12669">
    <property type="entry name" value="FeoB_associated"/>
    <property type="match status" value="1"/>
</dbReference>
<organism evidence="2 3">
    <name type="scientific">Pedobacter yonginense</name>
    <dbReference type="NCBI Taxonomy" id="651869"/>
    <lineage>
        <taxon>Bacteria</taxon>
        <taxon>Pseudomonadati</taxon>
        <taxon>Bacteroidota</taxon>
        <taxon>Sphingobacteriia</taxon>
        <taxon>Sphingobacteriales</taxon>
        <taxon>Sphingobacteriaceae</taxon>
        <taxon>Pedobacter</taxon>
    </lineage>
</organism>
<dbReference type="Proteomes" id="UP000245379">
    <property type="component" value="Unassembled WGS sequence"/>
</dbReference>
<evidence type="ECO:0000313" key="3">
    <source>
        <dbReference type="Proteomes" id="UP000245379"/>
    </source>
</evidence>
<gene>
    <name evidence="2" type="ORF">DHW03_11200</name>
</gene>
<proteinExistence type="predicted"/>
<keyword evidence="1" id="KW-0472">Membrane</keyword>
<protein>
    <submittedName>
        <fullName evidence="2">FeoB-associated Cys-rich membrane protein</fullName>
    </submittedName>
</protein>